<name>A0A8S5S4F6_9CAUD</name>
<protein>
    <submittedName>
        <fullName evidence="4">Leucine-rich repeat protein</fullName>
    </submittedName>
</protein>
<dbReference type="SMART" id="SM00369">
    <property type="entry name" value="LRR_TYP"/>
    <property type="match status" value="6"/>
</dbReference>
<evidence type="ECO:0000313" key="4">
    <source>
        <dbReference type="EMBL" id="DAF45594.1"/>
    </source>
</evidence>
<feature type="domain" description="DUF4458" evidence="3">
    <location>
        <begin position="36"/>
        <end position="151"/>
    </location>
</feature>
<dbReference type="PANTHER" id="PTHR48051">
    <property type="match status" value="1"/>
</dbReference>
<organism evidence="4">
    <name type="scientific">Siphoviridae sp. ctBLh2</name>
    <dbReference type="NCBI Taxonomy" id="2827803"/>
    <lineage>
        <taxon>Viruses</taxon>
        <taxon>Duplodnaviria</taxon>
        <taxon>Heunggongvirae</taxon>
        <taxon>Uroviricota</taxon>
        <taxon>Caudoviricetes</taxon>
    </lineage>
</organism>
<dbReference type="InterPro" id="IPR050216">
    <property type="entry name" value="LRR_domain-containing"/>
</dbReference>
<dbReference type="PROSITE" id="PS51257">
    <property type="entry name" value="PROKAR_LIPOPROTEIN"/>
    <property type="match status" value="1"/>
</dbReference>
<dbReference type="InterPro" id="IPR027899">
    <property type="entry name" value="DUF4458"/>
</dbReference>
<keyword evidence="1" id="KW-0433">Leucine-rich repeat</keyword>
<dbReference type="InterPro" id="IPR032675">
    <property type="entry name" value="LRR_dom_sf"/>
</dbReference>
<proteinExistence type="predicted"/>
<keyword evidence="2" id="KW-0677">Repeat</keyword>
<evidence type="ECO:0000256" key="1">
    <source>
        <dbReference type="ARBA" id="ARBA00022614"/>
    </source>
</evidence>
<dbReference type="InterPro" id="IPR003591">
    <property type="entry name" value="Leu-rich_rpt_typical-subtyp"/>
</dbReference>
<dbReference type="Pfam" id="PF18805">
    <property type="entry name" value="LRR_10"/>
    <property type="match status" value="1"/>
</dbReference>
<dbReference type="SUPFAM" id="SSF52058">
    <property type="entry name" value="L domain-like"/>
    <property type="match status" value="1"/>
</dbReference>
<dbReference type="InterPro" id="IPR041403">
    <property type="entry name" value="DUF4458_prot_LRR"/>
</dbReference>
<accession>A0A8S5S4F6</accession>
<dbReference type="Pfam" id="PF14660">
    <property type="entry name" value="DUF4458"/>
    <property type="match status" value="2"/>
</dbReference>
<dbReference type="Gene3D" id="2.60.40.3540">
    <property type="entry name" value="Domain of unknown function DUF4458"/>
    <property type="match status" value="2"/>
</dbReference>
<dbReference type="EMBL" id="BK032514">
    <property type="protein sequence ID" value="DAF45594.1"/>
    <property type="molecule type" value="Genomic_DNA"/>
</dbReference>
<evidence type="ECO:0000256" key="2">
    <source>
        <dbReference type="ARBA" id="ARBA00022737"/>
    </source>
</evidence>
<dbReference type="Gene3D" id="3.80.10.10">
    <property type="entry name" value="Ribonuclease Inhibitor"/>
    <property type="match status" value="1"/>
</dbReference>
<sequence>MKLFKSAVMLAVGLAAGVLAACSDDDGIDNRDLDYGYVQFKLYKEASYVAPSDEATQQQMQTRAAKPQLDYLAEASKVRVTLSYGDQTIVQTLTLSSTDSENAEYGIRSGKIKLLTGNYEIVRFTLFDNNDDELYNGNATDPSLTVIPGGLTVHDLTVNVVPRGKVRFTLTKDMSGFTPPTSSTRANISREYIFEEIGKFDVSVKNTETNNIVKFEQLPATFSIHFDDPENTETPEGYQTSTCTCDSLLSLQAGNYIVIEYRTYDSDGILLETNNAPVESPFTVEDNRTTDADVPVTLHEADEYMKDHYALYAIWKSLHGTEWSYQGENYPVGSNWDFNKDPDLWSYQPGVEVHTNGRIAKIDISGFGFYGPMPKEIGQLTELVELYLGTHNDTNQGFKDPTLDPDQSLTERSRNRMENHRKLLHAMHPATQMSWPCAFALREHGIHTRATELYDQGYTEDQIFEASTGRQLEIRPMDTSHGKLCNGLESLPAEIGNLKKLEYLYIANSAITSLPGNEGEGKEGMQGLESCTDFELYNCPKMAKFPRELALMPKLVAANLSNNKQWEAQDLHDGLTALAEGASKEYIQMLYLTDNRLEELPASFRNLKRLGLLDLTRNNISKLHPLGEDVSIVELVLDHNQIEEIPVDENGKFCNMDDMSSFSVSFNKLKKFPNIFDAETPVTSIDFSYNDLQDYTEEEAAAFKGIYVETLTLAGNPGLTKFPKWFSDTNSEVAYIILRGCGLTEIPEGCFNSKYASRLISLDLTYNRLTKLSEDFTAETLPFLYGLDLSQNAFASFPFEPMTCKGLTVFAIRGQRNDKGERCLREWPTGIYQHTGLRGFYIGSNDLRKIDDTISTAIWTLDISDNPNIVFDASDICYAWKNGAYLLIYDKTQNITNCDEMLE</sequence>
<dbReference type="InterPro" id="IPR038711">
    <property type="entry name" value="LRR_N_sf"/>
</dbReference>
<feature type="domain" description="DUF4458" evidence="3">
    <location>
        <begin position="164"/>
        <end position="287"/>
    </location>
</feature>
<reference evidence="4" key="1">
    <citation type="journal article" date="2021" name="Proc. Natl. Acad. Sci. U.S.A.">
        <title>A Catalog of Tens of Thousands of Viruses from Human Metagenomes Reveals Hidden Associations with Chronic Diseases.</title>
        <authorList>
            <person name="Tisza M.J."/>
            <person name="Buck C.B."/>
        </authorList>
    </citation>
    <scope>NUCLEOTIDE SEQUENCE</scope>
    <source>
        <strain evidence="4">CtBLh2</strain>
    </source>
</reference>
<evidence type="ECO:0000259" key="3">
    <source>
        <dbReference type="Pfam" id="PF14660"/>
    </source>
</evidence>
<dbReference type="PANTHER" id="PTHR48051:SF54">
    <property type="entry name" value="LEUCINE-RICH REPEAT-CONTAINING PROTEIN"/>
    <property type="match status" value="1"/>
</dbReference>